<sequence>YPDLRAMFRAVISRAGRASAAAAAAPRSAIRPALAPAPRAWRFYSDEATPEKSKQEAPKQEAPEGETAKAVSVEDFRKMEKALVEKDAKIKELKDAYLRSLADAENIRNRSKTEIENTKAFAIQKFAKDLLDTVDILELALKHVPKEALADKVANKPLIDLHSGVDMTMASMIRTMERYGVESFDPLDKPYDPNTSHALFQAPMPGKTPGHVFVVEKRGYTIKGRVVRPAQVGVVVDPSGN</sequence>
<evidence type="ECO:0000256" key="6">
    <source>
        <dbReference type="SAM" id="MobiDB-lite"/>
    </source>
</evidence>
<evidence type="ECO:0000256" key="3">
    <source>
        <dbReference type="ARBA" id="ARBA00023186"/>
    </source>
</evidence>
<dbReference type="GO" id="GO:0051082">
    <property type="term" value="F:unfolded protein binding"/>
    <property type="evidence" value="ECO:0007669"/>
    <property type="project" value="TreeGrafter"/>
</dbReference>
<dbReference type="PRINTS" id="PR00773">
    <property type="entry name" value="GRPEPROTEIN"/>
</dbReference>
<organism evidence="7 8">
    <name type="scientific">Coemansia biformis</name>
    <dbReference type="NCBI Taxonomy" id="1286918"/>
    <lineage>
        <taxon>Eukaryota</taxon>
        <taxon>Fungi</taxon>
        <taxon>Fungi incertae sedis</taxon>
        <taxon>Zoopagomycota</taxon>
        <taxon>Kickxellomycotina</taxon>
        <taxon>Kickxellomycetes</taxon>
        <taxon>Kickxellales</taxon>
        <taxon>Kickxellaceae</taxon>
        <taxon>Coemansia</taxon>
    </lineage>
</organism>
<dbReference type="OrthoDB" id="201635at2759"/>
<evidence type="ECO:0000256" key="4">
    <source>
        <dbReference type="RuleBase" id="RU004478"/>
    </source>
</evidence>
<dbReference type="SUPFAM" id="SSF58014">
    <property type="entry name" value="Coiled-coil domain of nucleotide exchange factor GrpE"/>
    <property type="match status" value="1"/>
</dbReference>
<evidence type="ECO:0000313" key="8">
    <source>
        <dbReference type="Proteomes" id="UP001143981"/>
    </source>
</evidence>
<gene>
    <name evidence="7" type="primary">mge1</name>
    <name evidence="7" type="ORF">LPJ61_004372</name>
</gene>
<dbReference type="AlphaFoldDB" id="A0A9W8CXB4"/>
<keyword evidence="3" id="KW-0143">Chaperone</keyword>
<dbReference type="GO" id="GO:0006457">
    <property type="term" value="P:protein folding"/>
    <property type="evidence" value="ECO:0007669"/>
    <property type="project" value="InterPro"/>
</dbReference>
<dbReference type="Gene3D" id="2.30.22.10">
    <property type="entry name" value="Head domain of nucleotide exchange factor GrpE"/>
    <property type="match status" value="1"/>
</dbReference>
<dbReference type="Proteomes" id="UP001143981">
    <property type="component" value="Unassembled WGS sequence"/>
</dbReference>
<protein>
    <recommendedName>
        <fullName evidence="2">GrpE protein homolog, mitochondrial</fullName>
    </recommendedName>
</protein>
<dbReference type="SUPFAM" id="SSF51064">
    <property type="entry name" value="Head domain of nucleotide exchange factor GrpE"/>
    <property type="match status" value="1"/>
</dbReference>
<dbReference type="PANTHER" id="PTHR21237:SF23">
    <property type="entry name" value="GRPE PROTEIN HOMOLOG, MITOCHONDRIAL"/>
    <property type="match status" value="1"/>
</dbReference>
<dbReference type="InterPro" id="IPR009012">
    <property type="entry name" value="GrpE_head"/>
</dbReference>
<keyword evidence="5" id="KW-0175">Coiled coil</keyword>
<comment type="caution">
    <text evidence="7">The sequence shown here is derived from an EMBL/GenBank/DDBJ whole genome shotgun (WGS) entry which is preliminary data.</text>
</comment>
<dbReference type="GO" id="GO:0042803">
    <property type="term" value="F:protein homodimerization activity"/>
    <property type="evidence" value="ECO:0007669"/>
    <property type="project" value="InterPro"/>
</dbReference>
<dbReference type="Gene3D" id="3.90.20.20">
    <property type="match status" value="1"/>
</dbReference>
<dbReference type="CDD" id="cd00446">
    <property type="entry name" value="GrpE"/>
    <property type="match status" value="1"/>
</dbReference>
<proteinExistence type="inferred from homology"/>
<keyword evidence="8" id="KW-1185">Reference proteome</keyword>
<dbReference type="HAMAP" id="MF_01151">
    <property type="entry name" value="GrpE"/>
    <property type="match status" value="1"/>
</dbReference>
<feature type="compositionally biased region" description="Basic and acidic residues" evidence="6">
    <location>
        <begin position="49"/>
        <end position="62"/>
    </location>
</feature>
<name>A0A9W8CXB4_9FUNG</name>
<dbReference type="GO" id="GO:0001405">
    <property type="term" value="C:PAM complex, Tim23 associated import motor"/>
    <property type="evidence" value="ECO:0007669"/>
    <property type="project" value="TreeGrafter"/>
</dbReference>
<evidence type="ECO:0000313" key="7">
    <source>
        <dbReference type="EMBL" id="KAJ1727826.1"/>
    </source>
</evidence>
<evidence type="ECO:0000256" key="1">
    <source>
        <dbReference type="ARBA" id="ARBA00009054"/>
    </source>
</evidence>
<accession>A0A9W8CXB4</accession>
<evidence type="ECO:0000256" key="2">
    <source>
        <dbReference type="ARBA" id="ARBA00014521"/>
    </source>
</evidence>
<reference evidence="7" key="1">
    <citation type="submission" date="2022-07" db="EMBL/GenBank/DDBJ databases">
        <title>Phylogenomic reconstructions and comparative analyses of Kickxellomycotina fungi.</title>
        <authorList>
            <person name="Reynolds N.K."/>
            <person name="Stajich J.E."/>
            <person name="Barry K."/>
            <person name="Grigoriev I.V."/>
            <person name="Crous P."/>
            <person name="Smith M.E."/>
        </authorList>
    </citation>
    <scope>NUCLEOTIDE SEQUENCE</scope>
    <source>
        <strain evidence="7">BCRC 34381</strain>
    </source>
</reference>
<dbReference type="PANTHER" id="PTHR21237">
    <property type="entry name" value="GRPE PROTEIN"/>
    <property type="match status" value="1"/>
</dbReference>
<feature type="coiled-coil region" evidence="5">
    <location>
        <begin position="76"/>
        <end position="110"/>
    </location>
</feature>
<dbReference type="Pfam" id="PF01025">
    <property type="entry name" value="GrpE"/>
    <property type="match status" value="1"/>
</dbReference>
<feature type="region of interest" description="Disordered" evidence="6">
    <location>
        <begin position="46"/>
        <end position="69"/>
    </location>
</feature>
<feature type="non-terminal residue" evidence="7">
    <location>
        <position position="1"/>
    </location>
</feature>
<dbReference type="EMBL" id="JANBOI010000969">
    <property type="protein sequence ID" value="KAJ1727826.1"/>
    <property type="molecule type" value="Genomic_DNA"/>
</dbReference>
<evidence type="ECO:0000256" key="5">
    <source>
        <dbReference type="SAM" id="Coils"/>
    </source>
</evidence>
<dbReference type="GO" id="GO:0000774">
    <property type="term" value="F:adenyl-nucleotide exchange factor activity"/>
    <property type="evidence" value="ECO:0007669"/>
    <property type="project" value="InterPro"/>
</dbReference>
<dbReference type="GO" id="GO:0030150">
    <property type="term" value="P:protein import into mitochondrial matrix"/>
    <property type="evidence" value="ECO:0007669"/>
    <property type="project" value="TreeGrafter"/>
</dbReference>
<dbReference type="InterPro" id="IPR000740">
    <property type="entry name" value="GrpE"/>
</dbReference>
<comment type="similarity">
    <text evidence="1 4">Belongs to the GrpE family.</text>
</comment>
<dbReference type="GO" id="GO:0051087">
    <property type="term" value="F:protein-folding chaperone binding"/>
    <property type="evidence" value="ECO:0007669"/>
    <property type="project" value="InterPro"/>
</dbReference>
<dbReference type="InterPro" id="IPR013805">
    <property type="entry name" value="GrpE_CC"/>
</dbReference>